<gene>
    <name evidence="8" type="ORF">HJ588_17945</name>
</gene>
<keyword evidence="4 6" id="KW-1133">Transmembrane helix</keyword>
<dbReference type="Proteomes" id="UP000557772">
    <property type="component" value="Unassembled WGS sequence"/>
</dbReference>
<feature type="transmembrane region" description="Helical" evidence="6">
    <location>
        <begin position="52"/>
        <end position="75"/>
    </location>
</feature>
<evidence type="ECO:0000256" key="4">
    <source>
        <dbReference type="ARBA" id="ARBA00022989"/>
    </source>
</evidence>
<dbReference type="NCBIfam" id="TIGR03954">
    <property type="entry name" value="integ_memb_HG"/>
    <property type="match status" value="1"/>
</dbReference>
<evidence type="ECO:0000259" key="7">
    <source>
        <dbReference type="Pfam" id="PF12823"/>
    </source>
</evidence>
<evidence type="ECO:0000256" key="3">
    <source>
        <dbReference type="ARBA" id="ARBA00022692"/>
    </source>
</evidence>
<organism evidence="8 9">
    <name type="scientific">Flexivirga aerilata</name>
    <dbReference type="NCBI Taxonomy" id="1656889"/>
    <lineage>
        <taxon>Bacteria</taxon>
        <taxon>Bacillati</taxon>
        <taxon>Actinomycetota</taxon>
        <taxon>Actinomycetes</taxon>
        <taxon>Micrococcales</taxon>
        <taxon>Dermacoccaceae</taxon>
        <taxon>Flexivirga</taxon>
    </lineage>
</organism>
<reference evidence="8 9" key="1">
    <citation type="submission" date="2020-05" db="EMBL/GenBank/DDBJ databases">
        <title>Flexivirga sp. ID2601S isolated from air conditioner.</title>
        <authorList>
            <person name="Kim D.H."/>
        </authorList>
    </citation>
    <scope>NUCLEOTIDE SEQUENCE [LARGE SCALE GENOMIC DNA]</scope>
    <source>
        <strain evidence="8 9">ID2601S</strain>
    </source>
</reference>
<dbReference type="GO" id="GO:0005886">
    <property type="term" value="C:plasma membrane"/>
    <property type="evidence" value="ECO:0007669"/>
    <property type="project" value="UniProtKB-SubCell"/>
</dbReference>
<proteinExistence type="predicted"/>
<evidence type="ECO:0000256" key="5">
    <source>
        <dbReference type="ARBA" id="ARBA00023136"/>
    </source>
</evidence>
<feature type="transmembrane region" description="Helical" evidence="6">
    <location>
        <begin position="21"/>
        <end position="46"/>
    </location>
</feature>
<dbReference type="EMBL" id="JABENB010000003">
    <property type="protein sequence ID" value="NNG41145.1"/>
    <property type="molecule type" value="Genomic_DNA"/>
</dbReference>
<name>A0A849AL65_9MICO</name>
<dbReference type="RefSeq" id="WP_171158192.1">
    <property type="nucleotide sequence ID" value="NZ_JABENB010000003.1"/>
</dbReference>
<evidence type="ECO:0000256" key="2">
    <source>
        <dbReference type="ARBA" id="ARBA00022475"/>
    </source>
</evidence>
<keyword evidence="2" id="KW-1003">Cell membrane</keyword>
<accession>A0A849AL65</accession>
<comment type="caution">
    <text evidence="8">The sequence shown here is derived from an EMBL/GenBank/DDBJ whole genome shotgun (WGS) entry which is preliminary data.</text>
</comment>
<protein>
    <submittedName>
        <fullName evidence="8">DUF3817 domain-containing protein</fullName>
    </submittedName>
</protein>
<dbReference type="Pfam" id="PF12823">
    <property type="entry name" value="DUF3817"/>
    <property type="match status" value="1"/>
</dbReference>
<evidence type="ECO:0000313" key="8">
    <source>
        <dbReference type="EMBL" id="NNG41145.1"/>
    </source>
</evidence>
<comment type="subcellular location">
    <subcellularLocation>
        <location evidence="1">Cell membrane</location>
        <topology evidence="1">Multi-pass membrane protein</topology>
    </subcellularLocation>
</comment>
<evidence type="ECO:0000313" key="9">
    <source>
        <dbReference type="Proteomes" id="UP000557772"/>
    </source>
</evidence>
<keyword evidence="5 6" id="KW-0472">Membrane</keyword>
<dbReference type="PANTHER" id="PTHR40077:SF1">
    <property type="entry name" value="MEMBRANE PROTEIN"/>
    <property type="match status" value="1"/>
</dbReference>
<keyword evidence="9" id="KW-1185">Reference proteome</keyword>
<feature type="domain" description="DUF3817" evidence="7">
    <location>
        <begin position="22"/>
        <end position="108"/>
    </location>
</feature>
<dbReference type="PANTHER" id="PTHR40077">
    <property type="entry name" value="MEMBRANE PROTEIN-RELATED"/>
    <property type="match status" value="1"/>
</dbReference>
<evidence type="ECO:0000256" key="1">
    <source>
        <dbReference type="ARBA" id="ARBA00004651"/>
    </source>
</evidence>
<dbReference type="AlphaFoldDB" id="A0A849AL65"/>
<keyword evidence="3 6" id="KW-0812">Transmembrane</keyword>
<dbReference type="InterPro" id="IPR023845">
    <property type="entry name" value="DUF3817_TM"/>
</dbReference>
<evidence type="ECO:0000256" key="6">
    <source>
        <dbReference type="SAM" id="Phobius"/>
    </source>
</evidence>
<sequence length="118" mass="13006">MTATADDHDTRPRAAAGKAALAFKITAFAEAVSWIGLLIGMFFKWIVQSGDLGVRIFGPIHGTIFILYVLSLIWVSVSHKWPGKESLLGLVSSIPPLMTIWFERRAERKGLLAGRQGR</sequence>